<evidence type="ECO:0000256" key="1">
    <source>
        <dbReference type="ARBA" id="ARBA00004141"/>
    </source>
</evidence>
<keyword evidence="3" id="KW-0732">Signal</keyword>
<sequence>MSNLIFIGDIRPYKEQIKGLRKKQYRRLLEQADRYEAYQLPVHHPKESTTYMGVAIMNLALAYCLSGEEKYLFEAKRFIGTVLSYEQWGNAHLVNVDLSASWILFGLSLGYDWLKLFLGEEEKEQILAKIRHHADIMYQYKLDTTGHGWSTNYYQNHNWINMTGLAAAGYVLSDTYDKAIQYTEEAKKNFGKVFSLLADDGSNYEGVPYWRYGGMWLFVYAHLLKVQENIDYFKTSNYLKHTFYYRLYQSCGDFEQQMNFGDSHDRHSGHAPCVYYKVAAEYGDGFAQTFANLVLDEFLMVEAQKSKIKPGILPEAAFEFLWYEPKVSEKPLSLLPKVRYFEDLGLLSMRENWSRSSKVLTMKCGYPGGRKQWMNGWDLYRREGLDCLSLSHHHPDNLSYIFTRGSEYLTCEDGYNRNIMPDNHNVILVDNQYSDVENVNDIYMSSAGKRLEKDPFYPIEDRYRGEVVYLEIDDSMVIYKGETSGIYPEEFGMKEVSRLLFTDELFFFLFVDVCVSDRNHIYRIISNTDMPAQKQNDHTYYYPMETGGITYTVFSDQEICSKQYSQEIVSVMTSQEPDKLCSSYINTLSFQSVAPTKKQTLIECFTFDGTNTEVTFEGANLHVRHGDKEYQLIFGDEMTVSIIKVCSKGGERKSYRVP</sequence>
<dbReference type="InterPro" id="IPR008929">
    <property type="entry name" value="Chondroitin_lyas"/>
</dbReference>
<reference evidence="9 10" key="1">
    <citation type="submission" date="2020-03" db="EMBL/GenBank/DDBJ databases">
        <title>Genome Sequence of industrial isolate, B5A.</title>
        <authorList>
            <person name="Sharma S."/>
            <person name="Patil P.B."/>
            <person name="Korpole S."/>
        </authorList>
    </citation>
    <scope>NUCLEOTIDE SEQUENCE [LARGE SCALE GENOMIC DNA]</scope>
    <source>
        <strain evidence="9 10">PI-S10-B5A</strain>
    </source>
</reference>
<comment type="caution">
    <text evidence="9">The sequence shown here is derived from an EMBL/GenBank/DDBJ whole genome shotgun (WGS) entry which is preliminary data.</text>
</comment>
<evidence type="ECO:0000256" key="7">
    <source>
        <dbReference type="ARBA" id="ARBA00023235"/>
    </source>
</evidence>
<protein>
    <submittedName>
        <fullName evidence="9">DUF4962 domain-containing protein</fullName>
    </submittedName>
</protein>
<dbReference type="Pfam" id="PF16332">
    <property type="entry name" value="DUF4962"/>
    <property type="match status" value="1"/>
</dbReference>
<evidence type="ECO:0000256" key="3">
    <source>
        <dbReference type="ARBA" id="ARBA00022729"/>
    </source>
</evidence>
<dbReference type="PANTHER" id="PTHR15532:SF5">
    <property type="entry name" value="SULFOTRANSFERASE DOMAIN-CONTAINING PROTEIN"/>
    <property type="match status" value="1"/>
</dbReference>
<dbReference type="PANTHER" id="PTHR15532">
    <property type="match status" value="1"/>
</dbReference>
<dbReference type="SUPFAM" id="SSF48230">
    <property type="entry name" value="Chondroitin AC/alginate lyase"/>
    <property type="match status" value="1"/>
</dbReference>
<dbReference type="InterPro" id="IPR032518">
    <property type="entry name" value="HepII_N"/>
</dbReference>
<keyword evidence="6" id="KW-0325">Glycoprotein</keyword>
<evidence type="ECO:0000256" key="6">
    <source>
        <dbReference type="ARBA" id="ARBA00023180"/>
    </source>
</evidence>
<dbReference type="Proteomes" id="UP000539052">
    <property type="component" value="Unassembled WGS sequence"/>
</dbReference>
<dbReference type="RefSeq" id="WP_170822174.1">
    <property type="nucleotide sequence ID" value="NZ_JAAOXG010000028.1"/>
</dbReference>
<dbReference type="EMBL" id="JAAOXG010000028">
    <property type="protein sequence ID" value="NNJ30992.1"/>
    <property type="molecule type" value="Genomic_DNA"/>
</dbReference>
<evidence type="ECO:0000256" key="2">
    <source>
        <dbReference type="ARBA" id="ARBA00022692"/>
    </source>
</evidence>
<feature type="domain" description="Heparinase II N-terminal" evidence="8">
    <location>
        <begin position="55"/>
        <end position="296"/>
    </location>
</feature>
<dbReference type="Gene3D" id="2.70.98.70">
    <property type="match status" value="1"/>
</dbReference>
<dbReference type="InterPro" id="IPR052447">
    <property type="entry name" value="Dermatan-Sulfate_Isomerase"/>
</dbReference>
<name>A0ABX1VVY7_9FIRM</name>
<evidence type="ECO:0000256" key="4">
    <source>
        <dbReference type="ARBA" id="ARBA00022989"/>
    </source>
</evidence>
<keyword evidence="2" id="KW-0812">Transmembrane</keyword>
<accession>A0ABX1VVY7</accession>
<organism evidence="9 10">
    <name type="scientific">Lacrimispora defluvii</name>
    <dbReference type="NCBI Taxonomy" id="2719233"/>
    <lineage>
        <taxon>Bacteria</taxon>
        <taxon>Bacillati</taxon>
        <taxon>Bacillota</taxon>
        <taxon>Clostridia</taxon>
        <taxon>Lachnospirales</taxon>
        <taxon>Lachnospiraceae</taxon>
        <taxon>Lacrimispora</taxon>
    </lineage>
</organism>
<evidence type="ECO:0000256" key="5">
    <source>
        <dbReference type="ARBA" id="ARBA00023136"/>
    </source>
</evidence>
<evidence type="ECO:0000313" key="9">
    <source>
        <dbReference type="EMBL" id="NNJ30992.1"/>
    </source>
</evidence>
<keyword evidence="4" id="KW-1133">Transmembrane helix</keyword>
<comment type="subcellular location">
    <subcellularLocation>
        <location evidence="1">Membrane</location>
        <topology evidence="1">Multi-pass membrane protein</topology>
    </subcellularLocation>
</comment>
<evidence type="ECO:0000313" key="10">
    <source>
        <dbReference type="Proteomes" id="UP000539052"/>
    </source>
</evidence>
<gene>
    <name evidence="9" type="ORF">G9470_14470</name>
</gene>
<proteinExistence type="predicted"/>
<keyword evidence="7" id="KW-0413">Isomerase</keyword>
<dbReference type="Gene3D" id="1.50.10.100">
    <property type="entry name" value="Chondroitin AC/alginate lyase"/>
    <property type="match status" value="1"/>
</dbReference>
<keyword evidence="10" id="KW-1185">Reference proteome</keyword>
<evidence type="ECO:0000259" key="8">
    <source>
        <dbReference type="Pfam" id="PF16332"/>
    </source>
</evidence>
<keyword evidence="5" id="KW-0472">Membrane</keyword>